<reference evidence="1" key="1">
    <citation type="submission" date="2020-03" db="EMBL/GenBank/DDBJ databases">
        <title>Hybrid Assembly of Korean Phytophthora infestans isolates.</title>
        <authorList>
            <person name="Prokchorchik M."/>
            <person name="Lee Y."/>
            <person name="Seo J."/>
            <person name="Cho J.-H."/>
            <person name="Park Y.-E."/>
            <person name="Jang D.-C."/>
            <person name="Im J.-S."/>
            <person name="Choi J.-G."/>
            <person name="Park H.-J."/>
            <person name="Lee G.-B."/>
            <person name="Lee Y.-G."/>
            <person name="Hong S.-Y."/>
            <person name="Cho K."/>
            <person name="Sohn K.H."/>
        </authorList>
    </citation>
    <scope>NUCLEOTIDE SEQUENCE</scope>
    <source>
        <strain evidence="1">KR_2_A2</strain>
    </source>
</reference>
<sequence length="68" mass="7897">MVCRRVITDVVLEGPQRSHTVDYECLVAYYTQYLRNIRAHDLQCLAYSQSFPVPGKLTFRDEENDKGS</sequence>
<evidence type="ECO:0000313" key="1">
    <source>
        <dbReference type="EMBL" id="KAF4133098.1"/>
    </source>
</evidence>
<protein>
    <submittedName>
        <fullName evidence="1">Uncharacterized protein</fullName>
    </submittedName>
</protein>
<comment type="caution">
    <text evidence="1">The sequence shown here is derived from an EMBL/GenBank/DDBJ whole genome shotgun (WGS) entry which is preliminary data.</text>
</comment>
<accession>A0A8S9U4E9</accession>
<dbReference type="AlphaFoldDB" id="A0A8S9U4E9"/>
<dbReference type="Proteomes" id="UP000704712">
    <property type="component" value="Unassembled WGS sequence"/>
</dbReference>
<dbReference type="EMBL" id="JAACNO010002462">
    <property type="protein sequence ID" value="KAF4133098.1"/>
    <property type="molecule type" value="Genomic_DNA"/>
</dbReference>
<organism evidence="1 2">
    <name type="scientific">Phytophthora infestans</name>
    <name type="common">Potato late blight agent</name>
    <name type="synonym">Botrytis infestans</name>
    <dbReference type="NCBI Taxonomy" id="4787"/>
    <lineage>
        <taxon>Eukaryota</taxon>
        <taxon>Sar</taxon>
        <taxon>Stramenopiles</taxon>
        <taxon>Oomycota</taxon>
        <taxon>Peronosporomycetes</taxon>
        <taxon>Peronosporales</taxon>
        <taxon>Peronosporaceae</taxon>
        <taxon>Phytophthora</taxon>
    </lineage>
</organism>
<evidence type="ECO:0000313" key="2">
    <source>
        <dbReference type="Proteomes" id="UP000704712"/>
    </source>
</evidence>
<name>A0A8S9U4E9_PHYIN</name>
<proteinExistence type="predicted"/>
<gene>
    <name evidence="1" type="ORF">GN958_ATG17709</name>
</gene>